<feature type="domain" description="Fungal lipase-type" evidence="2">
    <location>
        <begin position="79"/>
        <end position="120"/>
    </location>
</feature>
<organism evidence="3 4">
    <name type="scientific">Acer negundo</name>
    <name type="common">Box elder</name>
    <dbReference type="NCBI Taxonomy" id="4023"/>
    <lineage>
        <taxon>Eukaryota</taxon>
        <taxon>Viridiplantae</taxon>
        <taxon>Streptophyta</taxon>
        <taxon>Embryophyta</taxon>
        <taxon>Tracheophyta</taxon>
        <taxon>Spermatophyta</taxon>
        <taxon>Magnoliopsida</taxon>
        <taxon>eudicotyledons</taxon>
        <taxon>Gunneridae</taxon>
        <taxon>Pentapetalae</taxon>
        <taxon>rosids</taxon>
        <taxon>malvids</taxon>
        <taxon>Sapindales</taxon>
        <taxon>Sapindaceae</taxon>
        <taxon>Hippocastanoideae</taxon>
        <taxon>Acereae</taxon>
        <taxon>Acer</taxon>
    </lineage>
</organism>
<dbReference type="InterPro" id="IPR002921">
    <property type="entry name" value="Fungal_lipase-type"/>
</dbReference>
<dbReference type="GO" id="GO:0016787">
    <property type="term" value="F:hydrolase activity"/>
    <property type="evidence" value="ECO:0007669"/>
    <property type="project" value="UniProtKB-KW"/>
</dbReference>
<name>A0AAD5NNP9_ACENE</name>
<dbReference type="InterPro" id="IPR029058">
    <property type="entry name" value="AB_hydrolase_fold"/>
</dbReference>
<reference evidence="3" key="2">
    <citation type="submission" date="2023-02" db="EMBL/GenBank/DDBJ databases">
        <authorList>
            <person name="Swenson N.G."/>
            <person name="Wegrzyn J.L."/>
            <person name="Mcevoy S.L."/>
        </authorList>
    </citation>
    <scope>NUCLEOTIDE SEQUENCE</scope>
    <source>
        <strain evidence="3">91603</strain>
        <tissue evidence="3">Leaf</tissue>
    </source>
</reference>
<protein>
    <recommendedName>
        <fullName evidence="2">Fungal lipase-type domain-containing protein</fullName>
    </recommendedName>
</protein>
<dbReference type="Pfam" id="PF01764">
    <property type="entry name" value="Lipase_3"/>
    <property type="match status" value="1"/>
</dbReference>
<evidence type="ECO:0000313" key="3">
    <source>
        <dbReference type="EMBL" id="KAI9173478.1"/>
    </source>
</evidence>
<comment type="caution">
    <text evidence="3">The sequence shown here is derived from an EMBL/GenBank/DDBJ whole genome shotgun (WGS) entry which is preliminary data.</text>
</comment>
<keyword evidence="4" id="KW-1185">Reference proteome</keyword>
<dbReference type="EMBL" id="JAJSOW010000103">
    <property type="protein sequence ID" value="KAI9173478.1"/>
    <property type="molecule type" value="Genomic_DNA"/>
</dbReference>
<dbReference type="Gene3D" id="3.40.50.1820">
    <property type="entry name" value="alpha/beta hydrolase"/>
    <property type="match status" value="1"/>
</dbReference>
<dbReference type="AlphaFoldDB" id="A0AAD5NNP9"/>
<accession>A0AAD5NNP9</accession>
<dbReference type="Proteomes" id="UP001064489">
    <property type="component" value="Chromosome 8"/>
</dbReference>
<keyword evidence="1" id="KW-0378">Hydrolase</keyword>
<evidence type="ECO:0000313" key="4">
    <source>
        <dbReference type="Proteomes" id="UP001064489"/>
    </source>
</evidence>
<proteinExistence type="predicted"/>
<evidence type="ECO:0000256" key="1">
    <source>
        <dbReference type="ARBA" id="ARBA00022801"/>
    </source>
</evidence>
<sequence length="281" mass="31101">MHDQLKDDSSIFGAIYKFKPPASHNNLSTDGCPCYVIAFRGTIIEPIKSIKLKSLIQDLKLDFDIIRNILHLNSRFEIAMQAVNKMVDTVGSSNVWLAGHSLGSAMALLAGKTMAKTGVFLESFLFNPPFPSALIEGIKHEKVKHGIRIVSNTSTALLALAMKKKSGDPYLALAEWAPCLFVNPADHICSGYVGYFKHKKKMVGFGVLGDTERLATQHSLRGLCKSAISGKESEDLEPMHRIPSANLTVNSTLSRDCIQAHGIHQWWSPYLQLESILYKYN</sequence>
<dbReference type="SUPFAM" id="SSF53474">
    <property type="entry name" value="alpha/beta-Hydrolases"/>
    <property type="match status" value="1"/>
</dbReference>
<dbReference type="PANTHER" id="PTHR31479:SF2">
    <property type="entry name" value="ALPHA_BETA-HYDROLASES SUPERFAMILY PROTEIN"/>
    <property type="match status" value="1"/>
</dbReference>
<evidence type="ECO:0000259" key="2">
    <source>
        <dbReference type="Pfam" id="PF01764"/>
    </source>
</evidence>
<dbReference type="PANTHER" id="PTHR31479">
    <property type="entry name" value="ALPHA/BETA-HYDROLASES SUPERFAMILY PROTEIN"/>
    <property type="match status" value="1"/>
</dbReference>
<reference evidence="3" key="1">
    <citation type="journal article" date="2022" name="Plant J.">
        <title>Strategies of tolerance reflected in two North American maple genomes.</title>
        <authorList>
            <person name="McEvoy S.L."/>
            <person name="Sezen U.U."/>
            <person name="Trouern-Trend A."/>
            <person name="McMahon S.M."/>
            <person name="Schaberg P.G."/>
            <person name="Yang J."/>
            <person name="Wegrzyn J.L."/>
            <person name="Swenson N.G."/>
        </authorList>
    </citation>
    <scope>NUCLEOTIDE SEQUENCE</scope>
    <source>
        <strain evidence="3">91603</strain>
    </source>
</reference>
<dbReference type="GO" id="GO:0006629">
    <property type="term" value="P:lipid metabolic process"/>
    <property type="evidence" value="ECO:0007669"/>
    <property type="project" value="InterPro"/>
</dbReference>
<gene>
    <name evidence="3" type="ORF">LWI28_001929</name>
</gene>